<organism evidence="1 2">
    <name type="scientific">Phytophthora nicotianae P1976</name>
    <dbReference type="NCBI Taxonomy" id="1317066"/>
    <lineage>
        <taxon>Eukaryota</taxon>
        <taxon>Sar</taxon>
        <taxon>Stramenopiles</taxon>
        <taxon>Oomycota</taxon>
        <taxon>Peronosporomycetes</taxon>
        <taxon>Peronosporales</taxon>
        <taxon>Peronosporaceae</taxon>
        <taxon>Phytophthora</taxon>
    </lineage>
</organism>
<evidence type="ECO:0000313" key="2">
    <source>
        <dbReference type="Proteomes" id="UP000028582"/>
    </source>
</evidence>
<reference evidence="1 2" key="1">
    <citation type="submission" date="2013-11" db="EMBL/GenBank/DDBJ databases">
        <title>The Genome Sequence of Phytophthora parasitica P1976.</title>
        <authorList>
            <consortium name="The Broad Institute Genomics Platform"/>
            <person name="Russ C."/>
            <person name="Tyler B."/>
            <person name="Panabieres F."/>
            <person name="Shan W."/>
            <person name="Tripathy S."/>
            <person name="Grunwald N."/>
            <person name="Machado M."/>
            <person name="Johnson C.S."/>
            <person name="Walker B."/>
            <person name="Young S."/>
            <person name="Zeng Q."/>
            <person name="Gargeya S."/>
            <person name="Fitzgerald M."/>
            <person name="Haas B."/>
            <person name="Abouelleil A."/>
            <person name="Allen A.W."/>
            <person name="Alvarado L."/>
            <person name="Arachchi H.M."/>
            <person name="Berlin A.M."/>
            <person name="Chapman S.B."/>
            <person name="Gainer-Dewar J."/>
            <person name="Goldberg J."/>
            <person name="Griggs A."/>
            <person name="Gujja S."/>
            <person name="Hansen M."/>
            <person name="Howarth C."/>
            <person name="Imamovic A."/>
            <person name="Ireland A."/>
            <person name="Larimer J."/>
            <person name="McCowan C."/>
            <person name="Murphy C."/>
            <person name="Pearson M."/>
            <person name="Poon T.W."/>
            <person name="Priest M."/>
            <person name="Roberts A."/>
            <person name="Saif S."/>
            <person name="Shea T."/>
            <person name="Sisk P."/>
            <person name="Sykes S."/>
            <person name="Wortman J."/>
            <person name="Nusbaum C."/>
            <person name="Birren B."/>
        </authorList>
    </citation>
    <scope>NUCLEOTIDE SEQUENCE [LARGE SCALE GENOMIC DNA]</scope>
    <source>
        <strain evidence="1 2">P1976</strain>
    </source>
</reference>
<proteinExistence type="predicted"/>
<dbReference type="AlphaFoldDB" id="A0A080Z4B3"/>
<protein>
    <submittedName>
        <fullName evidence="1">Uncharacterized protein</fullName>
    </submittedName>
</protein>
<comment type="caution">
    <text evidence="1">The sequence shown here is derived from an EMBL/GenBank/DDBJ whole genome shotgun (WGS) entry which is preliminary data.</text>
</comment>
<evidence type="ECO:0000313" key="1">
    <source>
        <dbReference type="EMBL" id="ETO61474.1"/>
    </source>
</evidence>
<dbReference type="EMBL" id="ANJA01003770">
    <property type="protein sequence ID" value="ETO61474.1"/>
    <property type="molecule type" value="Genomic_DNA"/>
</dbReference>
<dbReference type="Proteomes" id="UP000028582">
    <property type="component" value="Unassembled WGS sequence"/>
</dbReference>
<name>A0A080Z4B3_PHYNI</name>
<sequence>MLIGSQLFGVHWKLATWSWHSCWFQKIGAC</sequence>
<gene>
    <name evidence="1" type="ORF">F444_20521</name>
</gene>
<accession>A0A080Z4B3</accession>